<dbReference type="PATRIC" id="fig|1125712.3.peg.1608"/>
<dbReference type="STRING" id="1125712.HMPREF1316_2265"/>
<dbReference type="Proteomes" id="UP000016638">
    <property type="component" value="Unassembled WGS sequence"/>
</dbReference>
<keyword evidence="2" id="KW-1185">Reference proteome</keyword>
<accession>U2TNE3</accession>
<dbReference type="EMBL" id="AWEZ01000056">
    <property type="protein sequence ID" value="ERL07658.1"/>
    <property type="molecule type" value="Genomic_DNA"/>
</dbReference>
<reference evidence="1 2" key="1">
    <citation type="submission" date="2013-08" db="EMBL/GenBank/DDBJ databases">
        <authorList>
            <person name="Durkin A.S."/>
            <person name="Haft D.R."/>
            <person name="McCorrison J."/>
            <person name="Torralba M."/>
            <person name="Gillis M."/>
            <person name="Haft D.H."/>
            <person name="Methe B."/>
            <person name="Sutton G."/>
            <person name="Nelson K.E."/>
        </authorList>
    </citation>
    <scope>NUCLEOTIDE SEQUENCE [LARGE SCALE GENOMIC DNA]</scope>
    <source>
        <strain evidence="1 2">F0195</strain>
    </source>
</reference>
<dbReference type="RefSeq" id="WP_021726497.1">
    <property type="nucleotide sequence ID" value="NZ_AWEZ01000056.1"/>
</dbReference>
<gene>
    <name evidence="1" type="ORF">HMPREF1316_2265</name>
</gene>
<proteinExistence type="predicted"/>
<organism evidence="1 2">
    <name type="scientific">Olsenella profusa F0195</name>
    <dbReference type="NCBI Taxonomy" id="1125712"/>
    <lineage>
        <taxon>Bacteria</taxon>
        <taxon>Bacillati</taxon>
        <taxon>Actinomycetota</taxon>
        <taxon>Coriobacteriia</taxon>
        <taxon>Coriobacteriales</taxon>
        <taxon>Atopobiaceae</taxon>
        <taxon>Olsenella</taxon>
    </lineage>
</organism>
<sequence>MLGAVPNSVAVSTVDKVVVQVARWHIGATADDAVVAAMKDIAVASAAGKLSAWMW</sequence>
<comment type="caution">
    <text evidence="1">The sequence shown here is derived from an EMBL/GenBank/DDBJ whole genome shotgun (WGS) entry which is preliminary data.</text>
</comment>
<dbReference type="AlphaFoldDB" id="U2TNE3"/>
<name>U2TNE3_9ACTN</name>
<evidence type="ECO:0000313" key="2">
    <source>
        <dbReference type="Proteomes" id="UP000016638"/>
    </source>
</evidence>
<evidence type="ECO:0000313" key="1">
    <source>
        <dbReference type="EMBL" id="ERL07658.1"/>
    </source>
</evidence>
<protein>
    <submittedName>
        <fullName evidence="1">Uncharacterized protein</fullName>
    </submittedName>
</protein>